<feature type="compositionally biased region" description="Basic and acidic residues" evidence="2">
    <location>
        <begin position="60"/>
        <end position="76"/>
    </location>
</feature>
<dbReference type="Proteomes" id="UP000652761">
    <property type="component" value="Unassembled WGS sequence"/>
</dbReference>
<evidence type="ECO:0008006" key="5">
    <source>
        <dbReference type="Google" id="ProtNLM"/>
    </source>
</evidence>
<keyword evidence="4" id="KW-1185">Reference proteome</keyword>
<protein>
    <recommendedName>
        <fullName evidence="5">Transposase</fullName>
    </recommendedName>
</protein>
<dbReference type="AlphaFoldDB" id="A0A843XMD0"/>
<organism evidence="3 4">
    <name type="scientific">Colocasia esculenta</name>
    <name type="common">Wild taro</name>
    <name type="synonym">Arum esculentum</name>
    <dbReference type="NCBI Taxonomy" id="4460"/>
    <lineage>
        <taxon>Eukaryota</taxon>
        <taxon>Viridiplantae</taxon>
        <taxon>Streptophyta</taxon>
        <taxon>Embryophyta</taxon>
        <taxon>Tracheophyta</taxon>
        <taxon>Spermatophyta</taxon>
        <taxon>Magnoliopsida</taxon>
        <taxon>Liliopsida</taxon>
        <taxon>Araceae</taxon>
        <taxon>Aroideae</taxon>
        <taxon>Colocasieae</taxon>
        <taxon>Colocasia</taxon>
    </lineage>
</organism>
<sequence>MSSHSGSRVRRSRTMDGVPGCSSEDSIAGHPSQTLIPTTQGASSAASASSFVAETPSWGRETRRRDPSRGATERKIESGHKWNVRVISGYSVDEEGTNFVSRMGIVIKLHCKIWQKNFSKLPEETKNRIFRDLEMWYRWDRTPQTDKDMLQHMTTMHKDWRGMLKSKHYKGRTFEDAVTFVPVGVDPSDWRTMCEKWNTRENQDIAKRNRKNPTHQSMTYRRGRMSIYQLKDDFTHQREPDRPEVFKMGRCKDLPDGTQRWVDNESKDHFERMTHMTTPSLQSDGVSTVLAKDAFIAVMGRDMSNRVRCAGKVEMPRTWYGRGEGSSSSVNYHMVQQLKQQLQDQNKKLEEMCVERSRDRQELEDMRSRMLEMRALMQRLAGQPSSHVPPPTRKGSDESVDNYDDDN</sequence>
<proteinExistence type="predicted"/>
<evidence type="ECO:0000313" key="4">
    <source>
        <dbReference type="Proteomes" id="UP000652761"/>
    </source>
</evidence>
<dbReference type="PANTHER" id="PTHR33499:SF11">
    <property type="entry name" value="NO APICAL MERISTEM-ASSOCIATED C-TERMINAL DOMAIN-CONTAINING PROTEIN"/>
    <property type="match status" value="1"/>
</dbReference>
<feature type="region of interest" description="Disordered" evidence="2">
    <location>
        <begin position="375"/>
        <end position="407"/>
    </location>
</feature>
<evidence type="ECO:0000256" key="2">
    <source>
        <dbReference type="SAM" id="MobiDB-lite"/>
    </source>
</evidence>
<name>A0A843XMD0_COLES</name>
<gene>
    <name evidence="3" type="ORF">Taro_053505</name>
</gene>
<dbReference type="InterPro" id="IPR004252">
    <property type="entry name" value="Probable_transposase_24"/>
</dbReference>
<comment type="caution">
    <text evidence="3">The sequence shown here is derived from an EMBL/GenBank/DDBJ whole genome shotgun (WGS) entry which is preliminary data.</text>
</comment>
<feature type="region of interest" description="Disordered" evidence="2">
    <location>
        <begin position="1"/>
        <end position="76"/>
    </location>
</feature>
<accession>A0A843XMD0</accession>
<dbReference type="EMBL" id="NMUH01009863">
    <property type="protein sequence ID" value="MQM20486.1"/>
    <property type="molecule type" value="Genomic_DNA"/>
</dbReference>
<dbReference type="PANTHER" id="PTHR33499">
    <property type="entry name" value="OS12G0282400 PROTEIN-RELATED"/>
    <property type="match status" value="1"/>
</dbReference>
<feature type="compositionally biased region" description="Polar residues" evidence="2">
    <location>
        <begin position="31"/>
        <end position="41"/>
    </location>
</feature>
<feature type="coiled-coil region" evidence="1">
    <location>
        <begin position="332"/>
        <end position="366"/>
    </location>
</feature>
<feature type="compositionally biased region" description="Acidic residues" evidence="2">
    <location>
        <begin position="398"/>
        <end position="407"/>
    </location>
</feature>
<reference evidence="3" key="1">
    <citation type="submission" date="2017-07" db="EMBL/GenBank/DDBJ databases">
        <title>Taro Niue Genome Assembly and Annotation.</title>
        <authorList>
            <person name="Atibalentja N."/>
            <person name="Keating K."/>
            <person name="Fields C.J."/>
        </authorList>
    </citation>
    <scope>NUCLEOTIDE SEQUENCE</scope>
    <source>
        <strain evidence="3">Niue_2</strain>
        <tissue evidence="3">Leaf</tissue>
    </source>
</reference>
<evidence type="ECO:0000256" key="1">
    <source>
        <dbReference type="SAM" id="Coils"/>
    </source>
</evidence>
<dbReference type="Pfam" id="PF03004">
    <property type="entry name" value="Transposase_24"/>
    <property type="match status" value="1"/>
</dbReference>
<evidence type="ECO:0000313" key="3">
    <source>
        <dbReference type="EMBL" id="MQM20486.1"/>
    </source>
</evidence>
<keyword evidence="1" id="KW-0175">Coiled coil</keyword>